<sequence>MKIYFIHKYTLYFNKKQINLLAKNNIYYTINKFFDRDM</sequence>
<dbReference type="EMBL" id="CP002874">
    <property type="protein sequence ID" value="AEM22121.1"/>
    <property type="molecule type" value="Genomic_DNA"/>
</dbReference>
<dbReference type="HOGENOM" id="CLU_3325318_0_0_12"/>
<accession>G0EQM0</accession>
<protein>
    <submittedName>
        <fullName evidence="1">Uncharacterized protein</fullName>
    </submittedName>
</protein>
<evidence type="ECO:0000313" key="2">
    <source>
        <dbReference type="Proteomes" id="UP000008522"/>
    </source>
</evidence>
<name>G0EQM0_BRAIP</name>
<dbReference type="AlphaFoldDB" id="G0EQM0"/>
<keyword evidence="2" id="KW-1185">Reference proteome</keyword>
<evidence type="ECO:0000313" key="1">
    <source>
        <dbReference type="EMBL" id="AEM22121.1"/>
    </source>
</evidence>
<proteinExistence type="predicted"/>
<gene>
    <name evidence="1" type="ordered locus">Bint_1502</name>
</gene>
<dbReference type="Proteomes" id="UP000008522">
    <property type="component" value="Chromosome"/>
</dbReference>
<reference evidence="1 2" key="1">
    <citation type="journal article" date="2011" name="BMC Genomics">
        <title>Complete genome sequence of Brachyspira intermedia reveals unique genomic features in Brachyspira species and phage-mediated horizontal gene transfer.</title>
        <authorList>
            <person name="Hafstrom T."/>
            <person name="Jansson D.S."/>
            <person name="Segerman B."/>
        </authorList>
    </citation>
    <scope>NUCLEOTIDE SEQUENCE [LARGE SCALE GENOMIC DNA]</scope>
    <source>
        <strain evidence="2">ATCC 51140 / PWS/A</strain>
    </source>
</reference>
<dbReference type="PATRIC" id="fig|1045858.4.peg.1501"/>
<organism evidence="1 2">
    <name type="scientific">Brachyspira intermedia (strain ATCC 51140 / PWS/A)</name>
    <name type="common">Serpulina intermedia</name>
    <dbReference type="NCBI Taxonomy" id="1045858"/>
    <lineage>
        <taxon>Bacteria</taxon>
        <taxon>Pseudomonadati</taxon>
        <taxon>Spirochaetota</taxon>
        <taxon>Spirochaetia</taxon>
        <taxon>Brachyspirales</taxon>
        <taxon>Brachyspiraceae</taxon>
        <taxon>Brachyspira</taxon>
    </lineage>
</organism>
<dbReference type="KEGG" id="bip:Bint_1502"/>